<dbReference type="Gene3D" id="3.40.50.300">
    <property type="entry name" value="P-loop containing nucleotide triphosphate hydrolases"/>
    <property type="match status" value="1"/>
</dbReference>
<dbReference type="SUPFAM" id="SSF90123">
    <property type="entry name" value="ABC transporter transmembrane region"/>
    <property type="match status" value="1"/>
</dbReference>
<accession>A0A7W5AZ63</accession>
<feature type="transmembrane region" description="Helical" evidence="9">
    <location>
        <begin position="133"/>
        <end position="151"/>
    </location>
</feature>
<evidence type="ECO:0000256" key="7">
    <source>
        <dbReference type="ARBA" id="ARBA00022989"/>
    </source>
</evidence>
<keyword evidence="2" id="KW-0813">Transport</keyword>
<feature type="transmembrane region" description="Helical" evidence="9">
    <location>
        <begin position="269"/>
        <end position="290"/>
    </location>
</feature>
<feature type="domain" description="ABC transmembrane type-1" evidence="11">
    <location>
        <begin position="16"/>
        <end position="298"/>
    </location>
</feature>
<dbReference type="Pfam" id="PF00005">
    <property type="entry name" value="ABC_tran"/>
    <property type="match status" value="1"/>
</dbReference>
<evidence type="ECO:0000256" key="9">
    <source>
        <dbReference type="SAM" id="Phobius"/>
    </source>
</evidence>
<dbReference type="PANTHER" id="PTHR43394:SF1">
    <property type="entry name" value="ATP-BINDING CASSETTE SUB-FAMILY B MEMBER 10, MITOCHONDRIAL"/>
    <property type="match status" value="1"/>
</dbReference>
<dbReference type="Pfam" id="PF00664">
    <property type="entry name" value="ABC_membrane"/>
    <property type="match status" value="1"/>
</dbReference>
<evidence type="ECO:0000256" key="4">
    <source>
        <dbReference type="ARBA" id="ARBA00022692"/>
    </source>
</evidence>
<sequence>MMKLMRYIKPYGWVALLAPLFMLLEVAMDLLQPRLMASIVNDGVTAGNLDHIVHTGLIMIGIALVGLIGGVGCTVFSTIASQRFGTDLREALFAKVQHLSSRTLDRFGAGSLVTRLTGDITQLQQLVLMVLRMLVRCLFLAGGSIIMAVTISPKLSLILLVMIPLLVVFLIVTTRATVPMFGTVQKRLDSVNTVLQENLSGIRVVKAFVRGDYEERRFGEANTSFRDASMRAARIAALNGPTMALILNFSIVGALWYGGALSKDGSLPVGDLAAFLTYVTELLFSIVGLGGQLQMIAKAKASADRVNEVLDARTGRDAGVAKAAAAAPGRGLLEFKDVSFRYGEEADGETLSGIQFRAEPGQTIGIVGMNGAGKSTLVGLIPRLYDVSEGAVLIDGVDVREMEPQRLHGQVGMVLQQAHLFTGTIRDNIRFGRPEATDDEVEAAAKAAQAHEFIVGLPKGYDTELGQRGVNLSGGQKQRLSIARTLLTKPSILILDDCTSAVDLNTDQRIRASLQSLMKESTCLIIGQRIASVAHADRILVLEDGRITASGTHAELLRRSALYRNIAASQEGA</sequence>
<evidence type="ECO:0000313" key="12">
    <source>
        <dbReference type="EMBL" id="MBB3110796.1"/>
    </source>
</evidence>
<feature type="transmembrane region" description="Helical" evidence="9">
    <location>
        <begin position="52"/>
        <end position="79"/>
    </location>
</feature>
<dbReference type="CDD" id="cd18548">
    <property type="entry name" value="ABC_6TM_Tm287_like"/>
    <property type="match status" value="1"/>
</dbReference>
<evidence type="ECO:0000256" key="8">
    <source>
        <dbReference type="ARBA" id="ARBA00023136"/>
    </source>
</evidence>
<dbReference type="FunFam" id="3.40.50.300:FF:000221">
    <property type="entry name" value="Multidrug ABC transporter ATP-binding protein"/>
    <property type="match status" value="1"/>
</dbReference>
<dbReference type="InterPro" id="IPR027417">
    <property type="entry name" value="P-loop_NTPase"/>
</dbReference>
<feature type="transmembrane region" description="Helical" evidence="9">
    <location>
        <begin position="235"/>
        <end position="257"/>
    </location>
</feature>
<keyword evidence="6 12" id="KW-0067">ATP-binding</keyword>
<proteinExistence type="predicted"/>
<dbReference type="RefSeq" id="WP_183600680.1">
    <property type="nucleotide sequence ID" value="NZ_JACHXK010000005.1"/>
</dbReference>
<dbReference type="PROSITE" id="PS50893">
    <property type="entry name" value="ABC_TRANSPORTER_2"/>
    <property type="match status" value="1"/>
</dbReference>
<keyword evidence="5" id="KW-0547">Nucleotide-binding</keyword>
<dbReference type="SMART" id="SM00382">
    <property type="entry name" value="AAA"/>
    <property type="match status" value="1"/>
</dbReference>
<keyword evidence="4 9" id="KW-0812">Transmembrane</keyword>
<dbReference type="InterPro" id="IPR003439">
    <property type="entry name" value="ABC_transporter-like_ATP-bd"/>
</dbReference>
<dbReference type="PROSITE" id="PS00211">
    <property type="entry name" value="ABC_TRANSPORTER_1"/>
    <property type="match status" value="1"/>
</dbReference>
<organism evidence="12 13">
    <name type="scientific">Paenibacillus phyllosphaerae</name>
    <dbReference type="NCBI Taxonomy" id="274593"/>
    <lineage>
        <taxon>Bacteria</taxon>
        <taxon>Bacillati</taxon>
        <taxon>Bacillota</taxon>
        <taxon>Bacilli</taxon>
        <taxon>Bacillales</taxon>
        <taxon>Paenibacillaceae</taxon>
        <taxon>Paenibacillus</taxon>
    </lineage>
</organism>
<dbReference type="InterPro" id="IPR039421">
    <property type="entry name" value="Type_1_exporter"/>
</dbReference>
<evidence type="ECO:0000256" key="1">
    <source>
        <dbReference type="ARBA" id="ARBA00004651"/>
    </source>
</evidence>
<evidence type="ECO:0000256" key="3">
    <source>
        <dbReference type="ARBA" id="ARBA00022475"/>
    </source>
</evidence>
<dbReference type="SUPFAM" id="SSF52540">
    <property type="entry name" value="P-loop containing nucleoside triphosphate hydrolases"/>
    <property type="match status" value="1"/>
</dbReference>
<dbReference type="AlphaFoldDB" id="A0A7W5AZ63"/>
<dbReference type="GO" id="GO:0015421">
    <property type="term" value="F:ABC-type oligopeptide transporter activity"/>
    <property type="evidence" value="ECO:0007669"/>
    <property type="project" value="TreeGrafter"/>
</dbReference>
<dbReference type="Gene3D" id="1.20.1560.10">
    <property type="entry name" value="ABC transporter type 1, transmembrane domain"/>
    <property type="match status" value="1"/>
</dbReference>
<keyword evidence="8 9" id="KW-0472">Membrane</keyword>
<dbReference type="GO" id="GO:0005886">
    <property type="term" value="C:plasma membrane"/>
    <property type="evidence" value="ECO:0007669"/>
    <property type="project" value="UniProtKB-SubCell"/>
</dbReference>
<evidence type="ECO:0000256" key="2">
    <source>
        <dbReference type="ARBA" id="ARBA00022448"/>
    </source>
</evidence>
<dbReference type="Proteomes" id="UP000570361">
    <property type="component" value="Unassembled WGS sequence"/>
</dbReference>
<dbReference type="InterPro" id="IPR036640">
    <property type="entry name" value="ABC1_TM_sf"/>
</dbReference>
<dbReference type="InterPro" id="IPR017871">
    <property type="entry name" value="ABC_transporter-like_CS"/>
</dbReference>
<reference evidence="12 13" key="1">
    <citation type="submission" date="2020-08" db="EMBL/GenBank/DDBJ databases">
        <title>Genomic Encyclopedia of Type Strains, Phase III (KMG-III): the genomes of soil and plant-associated and newly described type strains.</title>
        <authorList>
            <person name="Whitman W."/>
        </authorList>
    </citation>
    <scope>NUCLEOTIDE SEQUENCE [LARGE SCALE GENOMIC DNA]</scope>
    <source>
        <strain evidence="12 13">CECT 5862</strain>
    </source>
</reference>
<keyword evidence="7 9" id="KW-1133">Transmembrane helix</keyword>
<evidence type="ECO:0000259" key="10">
    <source>
        <dbReference type="PROSITE" id="PS50893"/>
    </source>
</evidence>
<dbReference type="InterPro" id="IPR011527">
    <property type="entry name" value="ABC1_TM_dom"/>
</dbReference>
<comment type="caution">
    <text evidence="12">The sequence shown here is derived from an EMBL/GenBank/DDBJ whole genome shotgun (WGS) entry which is preliminary data.</text>
</comment>
<evidence type="ECO:0000313" key="13">
    <source>
        <dbReference type="Proteomes" id="UP000570361"/>
    </source>
</evidence>
<evidence type="ECO:0000256" key="6">
    <source>
        <dbReference type="ARBA" id="ARBA00022840"/>
    </source>
</evidence>
<dbReference type="GO" id="GO:0005524">
    <property type="term" value="F:ATP binding"/>
    <property type="evidence" value="ECO:0007669"/>
    <property type="project" value="UniProtKB-KW"/>
</dbReference>
<dbReference type="InterPro" id="IPR003593">
    <property type="entry name" value="AAA+_ATPase"/>
</dbReference>
<dbReference type="PANTHER" id="PTHR43394">
    <property type="entry name" value="ATP-DEPENDENT PERMEASE MDL1, MITOCHONDRIAL"/>
    <property type="match status" value="1"/>
</dbReference>
<keyword evidence="13" id="KW-1185">Reference proteome</keyword>
<feature type="domain" description="ABC transporter" evidence="10">
    <location>
        <begin position="333"/>
        <end position="569"/>
    </location>
</feature>
<dbReference type="PROSITE" id="PS50929">
    <property type="entry name" value="ABC_TM1F"/>
    <property type="match status" value="1"/>
</dbReference>
<protein>
    <submittedName>
        <fullName evidence="12">ATP-binding cassette subfamily B protein</fullName>
    </submittedName>
</protein>
<dbReference type="EMBL" id="JACHXK010000005">
    <property type="protein sequence ID" value="MBB3110796.1"/>
    <property type="molecule type" value="Genomic_DNA"/>
</dbReference>
<comment type="subcellular location">
    <subcellularLocation>
        <location evidence="1">Cell membrane</location>
        <topology evidence="1">Multi-pass membrane protein</topology>
    </subcellularLocation>
</comment>
<gene>
    <name evidence="12" type="ORF">FHS18_002863</name>
</gene>
<evidence type="ECO:0000256" key="5">
    <source>
        <dbReference type="ARBA" id="ARBA00022741"/>
    </source>
</evidence>
<name>A0A7W5AZ63_9BACL</name>
<evidence type="ECO:0000259" key="11">
    <source>
        <dbReference type="PROSITE" id="PS50929"/>
    </source>
</evidence>
<feature type="transmembrane region" description="Helical" evidence="9">
    <location>
        <begin position="157"/>
        <end position="178"/>
    </location>
</feature>
<dbReference type="GO" id="GO:0016887">
    <property type="term" value="F:ATP hydrolysis activity"/>
    <property type="evidence" value="ECO:0007669"/>
    <property type="project" value="InterPro"/>
</dbReference>
<keyword evidence="3" id="KW-1003">Cell membrane</keyword>